<protein>
    <recommendedName>
        <fullName evidence="2">Helix-hairpin-helix DNA-binding motif class 1 domain-containing protein</fullName>
    </recommendedName>
</protein>
<reference evidence="3 4" key="1">
    <citation type="submission" date="2015-03" db="EMBL/GenBank/DDBJ databases">
        <title>Draft Genome Sequence of Burkholderia andropogonis type strain ICMP2807, isolated from Sorghum bicolor.</title>
        <authorList>
            <person name="Lopes-Santos L."/>
            <person name="Castro D.B."/>
            <person name="Ottoboni L.M."/>
            <person name="Park D."/>
            <person name="Weirc B.S."/>
            <person name="Destefano S.A."/>
        </authorList>
    </citation>
    <scope>NUCLEOTIDE SEQUENCE [LARGE SCALE GENOMIC DNA]</scope>
    <source>
        <strain evidence="3 4">ICMP2807</strain>
    </source>
</reference>
<feature type="signal peptide" evidence="1">
    <location>
        <begin position="1"/>
        <end position="19"/>
    </location>
</feature>
<dbReference type="SMART" id="SM00278">
    <property type="entry name" value="HhH1"/>
    <property type="match status" value="2"/>
</dbReference>
<dbReference type="Gene3D" id="1.10.150.320">
    <property type="entry name" value="Photosystem II 12 kDa extrinsic protein"/>
    <property type="match status" value="1"/>
</dbReference>
<dbReference type="GO" id="GO:0003677">
    <property type="term" value="F:DNA binding"/>
    <property type="evidence" value="ECO:0007669"/>
    <property type="project" value="InterPro"/>
</dbReference>
<dbReference type="InterPro" id="IPR003583">
    <property type="entry name" value="Hlx-hairpin-Hlx_DNA-bd_motif"/>
</dbReference>
<dbReference type="EMBL" id="LAQU01000020">
    <property type="protein sequence ID" value="KKB62447.1"/>
    <property type="molecule type" value="Genomic_DNA"/>
</dbReference>
<evidence type="ECO:0000313" key="4">
    <source>
        <dbReference type="Proteomes" id="UP000033618"/>
    </source>
</evidence>
<feature type="domain" description="Helix-hairpin-helix DNA-binding motif class 1" evidence="2">
    <location>
        <begin position="31"/>
        <end position="50"/>
    </location>
</feature>
<feature type="domain" description="Helix-hairpin-helix DNA-binding motif class 1" evidence="2">
    <location>
        <begin position="60"/>
        <end position="79"/>
    </location>
</feature>
<feature type="chain" id="PRO_5002490740" description="Helix-hairpin-helix DNA-binding motif class 1 domain-containing protein" evidence="1">
    <location>
        <begin position="20"/>
        <end position="84"/>
    </location>
</feature>
<gene>
    <name evidence="3" type="ORF">WM40_17650</name>
</gene>
<proteinExistence type="predicted"/>
<keyword evidence="1" id="KW-0732">Signal</keyword>
<organism evidence="3 4">
    <name type="scientific">Robbsia andropogonis</name>
    <dbReference type="NCBI Taxonomy" id="28092"/>
    <lineage>
        <taxon>Bacteria</taxon>
        <taxon>Pseudomonadati</taxon>
        <taxon>Pseudomonadota</taxon>
        <taxon>Betaproteobacteria</taxon>
        <taxon>Burkholderiales</taxon>
        <taxon>Burkholderiaceae</taxon>
        <taxon>Robbsia</taxon>
    </lineage>
</organism>
<dbReference type="InterPro" id="IPR004509">
    <property type="entry name" value="Competence_ComEA_HhH"/>
</dbReference>
<sequence length="84" mass="9020">MLKKLLAAAVVFASTASMAWAVNMNTASPEDIAKHVTGIGPKLAQAIISEREKQRFADAQDMTRVRGIGDKMVNRIAESGATFD</sequence>
<keyword evidence="4" id="KW-1185">Reference proteome</keyword>
<dbReference type="NCBIfam" id="TIGR00426">
    <property type="entry name" value="competence protein ComEA helix-hairpin-helix repeat region"/>
    <property type="match status" value="1"/>
</dbReference>
<dbReference type="STRING" id="28092.WM40_17650"/>
<accession>A0A0F5JYR0</accession>
<evidence type="ECO:0000256" key="1">
    <source>
        <dbReference type="SAM" id="SignalP"/>
    </source>
</evidence>
<comment type="caution">
    <text evidence="3">The sequence shown here is derived from an EMBL/GenBank/DDBJ whole genome shotgun (WGS) entry which is preliminary data.</text>
</comment>
<dbReference type="Pfam" id="PF12836">
    <property type="entry name" value="HHH_3"/>
    <property type="match status" value="1"/>
</dbReference>
<dbReference type="InterPro" id="IPR051675">
    <property type="entry name" value="Endo/Exo/Phosphatase_dom_1"/>
</dbReference>
<evidence type="ECO:0000259" key="2">
    <source>
        <dbReference type="SMART" id="SM00278"/>
    </source>
</evidence>
<dbReference type="GO" id="GO:0006281">
    <property type="term" value="P:DNA repair"/>
    <property type="evidence" value="ECO:0007669"/>
    <property type="project" value="InterPro"/>
</dbReference>
<dbReference type="Proteomes" id="UP000033618">
    <property type="component" value="Unassembled WGS sequence"/>
</dbReference>
<dbReference type="OrthoDB" id="8687931at2"/>
<dbReference type="InterPro" id="IPR010994">
    <property type="entry name" value="RuvA_2-like"/>
</dbReference>
<dbReference type="PANTHER" id="PTHR21180:SF32">
    <property type="entry name" value="ENDONUCLEASE_EXONUCLEASE_PHOSPHATASE FAMILY DOMAIN-CONTAINING PROTEIN 1"/>
    <property type="match status" value="1"/>
</dbReference>
<dbReference type="SUPFAM" id="SSF47781">
    <property type="entry name" value="RuvA domain 2-like"/>
    <property type="match status" value="1"/>
</dbReference>
<name>A0A0F5JYR0_9BURK</name>
<evidence type="ECO:0000313" key="3">
    <source>
        <dbReference type="EMBL" id="KKB62447.1"/>
    </source>
</evidence>
<dbReference type="PANTHER" id="PTHR21180">
    <property type="entry name" value="ENDONUCLEASE/EXONUCLEASE/PHOSPHATASE FAMILY DOMAIN-CONTAINING PROTEIN 1"/>
    <property type="match status" value="1"/>
</dbReference>
<dbReference type="PATRIC" id="fig|28092.6.peg.4149"/>
<dbReference type="AlphaFoldDB" id="A0A0F5JYR0"/>
<dbReference type="RefSeq" id="WP_024901620.1">
    <property type="nucleotide sequence ID" value="NZ_CADFGU010000013.1"/>
</dbReference>